<dbReference type="AlphaFoldDB" id="A0A2N8K830"/>
<evidence type="ECO:0000256" key="1">
    <source>
        <dbReference type="SAM" id="Phobius"/>
    </source>
</evidence>
<name>A0A2N8K830_9BURK</name>
<evidence type="ECO:0000313" key="3">
    <source>
        <dbReference type="Proteomes" id="UP000235994"/>
    </source>
</evidence>
<feature type="transmembrane region" description="Helical" evidence="1">
    <location>
        <begin position="80"/>
        <end position="100"/>
    </location>
</feature>
<feature type="transmembrane region" description="Helical" evidence="1">
    <location>
        <begin position="159"/>
        <end position="177"/>
    </location>
</feature>
<protein>
    <recommendedName>
        <fullName evidence="4">Phage tail tape measure protein</fullName>
    </recommendedName>
</protein>
<proteinExistence type="predicted"/>
<feature type="transmembrane region" description="Helical" evidence="1">
    <location>
        <begin position="106"/>
        <end position="128"/>
    </location>
</feature>
<keyword evidence="1" id="KW-0472">Membrane</keyword>
<dbReference type="EMBL" id="POQS01000065">
    <property type="protein sequence ID" value="PND29610.1"/>
    <property type="molecule type" value="Genomic_DNA"/>
</dbReference>
<keyword evidence="3" id="KW-1185">Reference proteome</keyword>
<feature type="non-terminal residue" evidence="2">
    <location>
        <position position="1"/>
    </location>
</feature>
<dbReference type="PANTHER" id="PTHR37813:SF1">
    <property type="entry name" value="FELS-2 PROPHAGE PROTEIN"/>
    <property type="match status" value="1"/>
</dbReference>
<evidence type="ECO:0000313" key="2">
    <source>
        <dbReference type="EMBL" id="PND29610.1"/>
    </source>
</evidence>
<gene>
    <name evidence="2" type="ORF">C1I89_33835</name>
</gene>
<organism evidence="2 3">
    <name type="scientific">Achromobacter pulmonis</name>
    <dbReference type="NCBI Taxonomy" id="1389932"/>
    <lineage>
        <taxon>Bacteria</taxon>
        <taxon>Pseudomonadati</taxon>
        <taxon>Pseudomonadota</taxon>
        <taxon>Betaproteobacteria</taxon>
        <taxon>Burkholderiales</taxon>
        <taxon>Alcaligenaceae</taxon>
        <taxon>Achromobacter</taxon>
    </lineage>
</organism>
<evidence type="ECO:0008006" key="4">
    <source>
        <dbReference type="Google" id="ProtNLM"/>
    </source>
</evidence>
<sequence length="200" mass="20804">YTRQMGDLKQVVSGIGTEVIGQLLPGINEWIKGTGALARENRKAIATEIVNGLKDLWRVMKSIGAAVSWAADQVGGFGNLLGGVAAILATRLIAAILLTAASLVRLGYSAAVFGARLTASLLGGLLSVSRGLVGLAARAIPAAIAGIRALSLAFLTTPVGWIVTGIAAVAGAVYLIYRNWDSIAAWFGQLWQGIKAFFSR</sequence>
<accession>A0A2N8K830</accession>
<feature type="non-terminal residue" evidence="2">
    <location>
        <position position="200"/>
    </location>
</feature>
<dbReference type="Proteomes" id="UP000235994">
    <property type="component" value="Unassembled WGS sequence"/>
</dbReference>
<reference evidence="2 3" key="1">
    <citation type="submission" date="2018-01" db="EMBL/GenBank/DDBJ databases">
        <title>The draft genome of an aniline degradation strain ANB-1.</title>
        <authorList>
            <person name="Zhang L."/>
            <person name="Jiang J."/>
        </authorList>
    </citation>
    <scope>NUCLEOTIDE SEQUENCE [LARGE SCALE GENOMIC DNA]</scope>
    <source>
        <strain evidence="2 3">ANB-1</strain>
    </source>
</reference>
<dbReference type="PANTHER" id="PTHR37813">
    <property type="entry name" value="FELS-2 PROPHAGE PROTEIN"/>
    <property type="match status" value="1"/>
</dbReference>
<keyword evidence="1" id="KW-0812">Transmembrane</keyword>
<keyword evidence="1" id="KW-1133">Transmembrane helix</keyword>
<comment type="caution">
    <text evidence="2">The sequence shown here is derived from an EMBL/GenBank/DDBJ whole genome shotgun (WGS) entry which is preliminary data.</text>
</comment>